<keyword evidence="1" id="KW-1133">Transmembrane helix</keyword>
<evidence type="ECO:0000313" key="3">
    <source>
        <dbReference type="Proteomes" id="UP000054783"/>
    </source>
</evidence>
<name>A0A0V0Z340_9BILA</name>
<evidence type="ECO:0000256" key="1">
    <source>
        <dbReference type="SAM" id="Phobius"/>
    </source>
</evidence>
<dbReference type="SUPFAM" id="SSF48371">
    <property type="entry name" value="ARM repeat"/>
    <property type="match status" value="1"/>
</dbReference>
<sequence>MKLNAASTIQKAKNRALSAVISEEQNCPKSTHTELLNVCQAQFGAICRVYHELREKEAVLQNVDPHMRAELEREFEEQSASTKRHAIGVMRLIGKFFVWKMITLTILLTGYCFTWWTCEHAAHTSAASQLKFTILELIISTATSRISYTYNWHTIAGIGLKGTRIFAVKDKALLT</sequence>
<dbReference type="Gene3D" id="1.25.40.180">
    <property type="match status" value="1"/>
</dbReference>
<evidence type="ECO:0000313" key="2">
    <source>
        <dbReference type="EMBL" id="KRY06965.1"/>
    </source>
</evidence>
<comment type="caution">
    <text evidence="2">The sequence shown here is derived from an EMBL/GenBank/DDBJ whole genome shotgun (WGS) entry which is preliminary data.</text>
</comment>
<organism evidence="2 3">
    <name type="scientific">Trichinella patagoniensis</name>
    <dbReference type="NCBI Taxonomy" id="990121"/>
    <lineage>
        <taxon>Eukaryota</taxon>
        <taxon>Metazoa</taxon>
        <taxon>Ecdysozoa</taxon>
        <taxon>Nematoda</taxon>
        <taxon>Enoplea</taxon>
        <taxon>Dorylaimia</taxon>
        <taxon>Trichinellida</taxon>
        <taxon>Trichinellidae</taxon>
        <taxon>Trichinella</taxon>
    </lineage>
</organism>
<feature type="transmembrane region" description="Helical" evidence="1">
    <location>
        <begin position="97"/>
        <end position="116"/>
    </location>
</feature>
<proteinExistence type="predicted"/>
<keyword evidence="1" id="KW-0812">Transmembrane</keyword>
<reference evidence="2 3" key="1">
    <citation type="submission" date="2015-01" db="EMBL/GenBank/DDBJ databases">
        <title>Evolution of Trichinella species and genotypes.</title>
        <authorList>
            <person name="Korhonen P.K."/>
            <person name="Edoardo P."/>
            <person name="Giuseppe L.R."/>
            <person name="Gasser R.B."/>
        </authorList>
    </citation>
    <scope>NUCLEOTIDE SEQUENCE [LARGE SCALE GENOMIC DNA]</scope>
    <source>
        <strain evidence="2">ISS2496</strain>
    </source>
</reference>
<gene>
    <name evidence="2" type="ORF">T12_12398</name>
</gene>
<dbReference type="Proteomes" id="UP000054783">
    <property type="component" value="Unassembled WGS sequence"/>
</dbReference>
<keyword evidence="1" id="KW-0472">Membrane</keyword>
<dbReference type="AlphaFoldDB" id="A0A0V0Z340"/>
<keyword evidence="3" id="KW-1185">Reference proteome</keyword>
<dbReference type="InterPro" id="IPR016024">
    <property type="entry name" value="ARM-type_fold"/>
</dbReference>
<accession>A0A0V0Z340</accession>
<dbReference type="EMBL" id="JYDQ01000599">
    <property type="protein sequence ID" value="KRY06965.1"/>
    <property type="molecule type" value="Genomic_DNA"/>
</dbReference>
<protein>
    <submittedName>
        <fullName evidence="2">Uncharacterized protein</fullName>
    </submittedName>
</protein>